<dbReference type="Gene3D" id="3.40.50.360">
    <property type="match status" value="1"/>
</dbReference>
<accession>A0ABM8WFC0</accession>
<evidence type="ECO:0000313" key="2">
    <source>
        <dbReference type="Proteomes" id="UP000706525"/>
    </source>
</evidence>
<dbReference type="RefSeq" id="WP_223982526.1">
    <property type="nucleotide sequence ID" value="NZ_CAJZAG010000002.1"/>
</dbReference>
<dbReference type="InterPro" id="IPR029039">
    <property type="entry name" value="Flavoprotein-like_sf"/>
</dbReference>
<sequence>MDETVVIYYSRTGVTLTAATQLANMLGCPKAEVADAVPRAGAYGDLRCVVDNLFRRKAGYRYSGPPLANVRDVIVMAPVWMGRLAAPMRTFLEDANTLPRLVAAVTIMARRGGLRAAQDIGDAIGREPFPVLTLVEQDIISGAARAEIKRFADAYLRARPDLSQAHRPAWLSPHEA</sequence>
<evidence type="ECO:0000313" key="1">
    <source>
        <dbReference type="EMBL" id="CAG9166031.1"/>
    </source>
</evidence>
<dbReference type="Proteomes" id="UP000706525">
    <property type="component" value="Unassembled WGS sequence"/>
</dbReference>
<reference evidence="1 2" key="1">
    <citation type="submission" date="2021-08" db="EMBL/GenBank/DDBJ databases">
        <authorList>
            <person name="Peeters C."/>
        </authorList>
    </citation>
    <scope>NUCLEOTIDE SEQUENCE [LARGE SCALE GENOMIC DNA]</scope>
    <source>
        <strain evidence="1 2">LMG 32289</strain>
    </source>
</reference>
<protein>
    <recommendedName>
        <fullName evidence="3">Flavodoxin</fullName>
    </recommendedName>
</protein>
<organism evidence="1 2">
    <name type="scientific">Cupriavidus pampae</name>
    <dbReference type="NCBI Taxonomy" id="659251"/>
    <lineage>
        <taxon>Bacteria</taxon>
        <taxon>Pseudomonadati</taxon>
        <taxon>Pseudomonadota</taxon>
        <taxon>Betaproteobacteria</taxon>
        <taxon>Burkholderiales</taxon>
        <taxon>Burkholderiaceae</taxon>
        <taxon>Cupriavidus</taxon>
    </lineage>
</organism>
<gene>
    <name evidence="1" type="ORF">LMG32289_00909</name>
</gene>
<name>A0ABM8WFC0_9BURK</name>
<keyword evidence="2" id="KW-1185">Reference proteome</keyword>
<dbReference type="EMBL" id="CAJZAG010000002">
    <property type="protein sequence ID" value="CAG9166031.1"/>
    <property type="molecule type" value="Genomic_DNA"/>
</dbReference>
<proteinExistence type="predicted"/>
<dbReference type="SUPFAM" id="SSF52218">
    <property type="entry name" value="Flavoproteins"/>
    <property type="match status" value="1"/>
</dbReference>
<evidence type="ECO:0008006" key="3">
    <source>
        <dbReference type="Google" id="ProtNLM"/>
    </source>
</evidence>
<comment type="caution">
    <text evidence="1">The sequence shown here is derived from an EMBL/GenBank/DDBJ whole genome shotgun (WGS) entry which is preliminary data.</text>
</comment>